<dbReference type="Proteomes" id="UP001056978">
    <property type="component" value="Chromosome 5"/>
</dbReference>
<dbReference type="EMBL" id="CM043773">
    <property type="protein sequence ID" value="KAI4840200.1"/>
    <property type="molecule type" value="Genomic_DNA"/>
</dbReference>
<organism evidence="1 2">
    <name type="scientific">Plasmodium brasilianum</name>
    <dbReference type="NCBI Taxonomy" id="5824"/>
    <lineage>
        <taxon>Eukaryota</taxon>
        <taxon>Sar</taxon>
        <taxon>Alveolata</taxon>
        <taxon>Apicomplexa</taxon>
        <taxon>Aconoidasida</taxon>
        <taxon>Haemosporida</taxon>
        <taxon>Plasmodiidae</taxon>
        <taxon>Plasmodium</taxon>
        <taxon>Plasmodium (Plasmodium)</taxon>
    </lineage>
</organism>
<proteinExistence type="predicted"/>
<comment type="caution">
    <text evidence="1">The sequence shown here is derived from an EMBL/GenBank/DDBJ whole genome shotgun (WGS) entry which is preliminary data.</text>
</comment>
<gene>
    <name evidence="1" type="ORF">MKS88_001558</name>
</gene>
<name>A0ACB9YD07_PLABR</name>
<sequence>MKQNISFIIYIKIFMFILLIWMCHFYSDMNRFNEILDENYGSGKKLDKRIYRLLGKYEKGIFSNVGDLELKIPYNKKWKREKSCTIDNEKWVKEKKEKLYRSLLYKEQLIKQLMKNKNTMFHKSYNHYEKKIMNGLDDKVFFKKMMLINDKDYKKLKRKKYSLRICLLLLLFILILILPVLDLSLGEFKTIGNLLMQLCNLFGYNNTGPQAESATPGADGLGDILSSTCQLKSFIGIKVFGVLIYCLPILIMGIILIRGIFYYYKNIIKHKKIRFLETFNEW</sequence>
<reference evidence="1" key="1">
    <citation type="submission" date="2022-06" db="EMBL/GenBank/DDBJ databases">
        <title>The First Complete Genome of the Simian Malaria Parasite Plasmodium brasilianum.</title>
        <authorList>
            <person name="Bajic M."/>
            <person name="Ravishankar S."/>
        </authorList>
    </citation>
    <scope>NUCLEOTIDE SEQUENCE</scope>
    <source>
        <strain evidence="1">Bolivian I</strain>
    </source>
</reference>
<protein>
    <submittedName>
        <fullName evidence="1">Uncharacterized protein</fullName>
    </submittedName>
</protein>
<evidence type="ECO:0000313" key="1">
    <source>
        <dbReference type="EMBL" id="KAI4840200.1"/>
    </source>
</evidence>
<keyword evidence="2" id="KW-1185">Reference proteome</keyword>
<evidence type="ECO:0000313" key="2">
    <source>
        <dbReference type="Proteomes" id="UP001056978"/>
    </source>
</evidence>
<accession>A0ACB9YD07</accession>